<dbReference type="InterPro" id="IPR049625">
    <property type="entry name" value="Glyco_transf_61_cat"/>
</dbReference>
<dbReference type="KEGG" id="luo:HHL09_14700"/>
<evidence type="ECO:0000259" key="4">
    <source>
        <dbReference type="Pfam" id="PF04577"/>
    </source>
</evidence>
<dbReference type="InterPro" id="IPR007657">
    <property type="entry name" value="Glycosyltransferase_61"/>
</dbReference>
<dbReference type="Pfam" id="PF04577">
    <property type="entry name" value="Glyco_transf_61"/>
    <property type="match status" value="1"/>
</dbReference>
<dbReference type="EMBL" id="CP051774">
    <property type="protein sequence ID" value="QJE96984.1"/>
    <property type="molecule type" value="Genomic_DNA"/>
</dbReference>
<gene>
    <name evidence="5" type="ORF">HHL09_14700</name>
</gene>
<keyword evidence="2 5" id="KW-0808">Transferase</keyword>
<evidence type="ECO:0000256" key="2">
    <source>
        <dbReference type="ARBA" id="ARBA00022679"/>
    </source>
</evidence>
<organism evidence="5 6">
    <name type="scientific">Luteolibacter luteus</name>
    <dbReference type="NCBI Taxonomy" id="2728835"/>
    <lineage>
        <taxon>Bacteria</taxon>
        <taxon>Pseudomonadati</taxon>
        <taxon>Verrucomicrobiota</taxon>
        <taxon>Verrucomicrobiia</taxon>
        <taxon>Verrucomicrobiales</taxon>
        <taxon>Verrucomicrobiaceae</taxon>
        <taxon>Luteolibacter</taxon>
    </lineage>
</organism>
<accession>A0A858RKG2</accession>
<evidence type="ECO:0000256" key="3">
    <source>
        <dbReference type="ARBA" id="ARBA00023180"/>
    </source>
</evidence>
<keyword evidence="1" id="KW-0328">Glycosyltransferase</keyword>
<dbReference type="PANTHER" id="PTHR20961">
    <property type="entry name" value="GLYCOSYLTRANSFERASE"/>
    <property type="match status" value="1"/>
</dbReference>
<reference evidence="5 6" key="1">
    <citation type="submission" date="2020-04" db="EMBL/GenBank/DDBJ databases">
        <title>Luteolibacter sp. G-1-1-1 isolated from soil.</title>
        <authorList>
            <person name="Dahal R.H."/>
        </authorList>
    </citation>
    <scope>NUCLEOTIDE SEQUENCE [LARGE SCALE GENOMIC DNA]</scope>
    <source>
        <strain evidence="5 6">G-1-1-1</strain>
    </source>
</reference>
<feature type="domain" description="Glycosyltransferase 61 catalytic" evidence="4">
    <location>
        <begin position="153"/>
        <end position="319"/>
    </location>
</feature>
<sequence>MGRRWPQRTVEKLAFPALRRWRGWRGEGPEQGGVPFGIFQEKHEIQKGRVNGRIIADGQTLPAVPELSEIIASGLRQADYRWWPVLWTRRASARLLGPSLVHADDLGHACYEAMYGPQASGDPVWRINGGHDETELPGNWTSLVSRWTRGNNYYHWITDGLTRLLHLPSFPEDTGILVPPGLPAFASESLKLLGLGDRIREAPEEHLFIEKYHFAGPVALTGCVNPMGVAWLRKSFGIPPKLGAGHRKIFISRKDTTRDITNARELEQALATEGWEIIEPGTLSFREQVAIFRQARIIAGIHGAGMTNLLWAPQGTRVVELMPRTFRNGCYAGISLVLGHDHRVLVCPAGRRGNQMTVPAHAIREVLEAGE</sequence>
<evidence type="ECO:0000313" key="6">
    <source>
        <dbReference type="Proteomes" id="UP000501812"/>
    </source>
</evidence>
<dbReference type="RefSeq" id="WP_169455384.1">
    <property type="nucleotide sequence ID" value="NZ_CP051774.1"/>
</dbReference>
<evidence type="ECO:0000313" key="5">
    <source>
        <dbReference type="EMBL" id="QJE96984.1"/>
    </source>
</evidence>
<keyword evidence="3" id="KW-0325">Glycoprotein</keyword>
<name>A0A858RKG2_9BACT</name>
<proteinExistence type="predicted"/>
<protein>
    <submittedName>
        <fullName evidence="5">Glycosyltransferase family 61 protein</fullName>
    </submittedName>
</protein>
<evidence type="ECO:0000256" key="1">
    <source>
        <dbReference type="ARBA" id="ARBA00022676"/>
    </source>
</evidence>
<dbReference type="GO" id="GO:0016757">
    <property type="term" value="F:glycosyltransferase activity"/>
    <property type="evidence" value="ECO:0007669"/>
    <property type="project" value="UniProtKB-KW"/>
</dbReference>
<dbReference type="Proteomes" id="UP000501812">
    <property type="component" value="Chromosome"/>
</dbReference>
<keyword evidence="6" id="KW-1185">Reference proteome</keyword>
<dbReference type="AlphaFoldDB" id="A0A858RKG2"/>